<dbReference type="GO" id="GO:0006260">
    <property type="term" value="P:DNA replication"/>
    <property type="evidence" value="ECO:0007669"/>
    <property type="project" value="UniProtKB-KW"/>
</dbReference>
<evidence type="ECO:0000256" key="3">
    <source>
        <dbReference type="ARBA" id="ARBA00022722"/>
    </source>
</evidence>
<keyword evidence="5 14" id="KW-0255">Endonuclease</keyword>
<evidence type="ECO:0000256" key="10">
    <source>
        <dbReference type="ARBA" id="ARBA00023204"/>
    </source>
</evidence>
<dbReference type="Gene3D" id="1.10.150.20">
    <property type="entry name" value="5' to 3' exonuclease, C-terminal subdomain"/>
    <property type="match status" value="1"/>
</dbReference>
<evidence type="ECO:0000256" key="1">
    <source>
        <dbReference type="ARBA" id="ARBA00001946"/>
    </source>
</evidence>
<evidence type="ECO:0000256" key="9">
    <source>
        <dbReference type="ARBA" id="ARBA00022842"/>
    </source>
</evidence>
<dbReference type="GO" id="GO:0003677">
    <property type="term" value="F:DNA binding"/>
    <property type="evidence" value="ECO:0007669"/>
    <property type="project" value="InterPro"/>
</dbReference>
<dbReference type="PRINTS" id="PR00853">
    <property type="entry name" value="XPGRADSUPER"/>
</dbReference>
<dbReference type="PANTHER" id="PTHR11081">
    <property type="entry name" value="FLAP ENDONUCLEASE FAMILY MEMBER"/>
    <property type="match status" value="1"/>
</dbReference>
<proteinExistence type="inferred from homology"/>
<protein>
    <submittedName>
        <fullName evidence="14">Flap structure-specific endonuclease</fullName>
    </submittedName>
</protein>
<dbReference type="PANTHER" id="PTHR11081:SF9">
    <property type="entry name" value="FLAP ENDONUCLEASE 1"/>
    <property type="match status" value="1"/>
</dbReference>
<evidence type="ECO:0000256" key="2">
    <source>
        <dbReference type="ARBA" id="ARBA00022705"/>
    </source>
</evidence>
<comment type="cofactor">
    <cofactor evidence="1">
        <name>Mg(2+)</name>
        <dbReference type="ChEBI" id="CHEBI:18420"/>
    </cofactor>
</comment>
<dbReference type="Pfam" id="PF00752">
    <property type="entry name" value="XPG_N"/>
    <property type="match status" value="1"/>
</dbReference>
<evidence type="ECO:0000256" key="6">
    <source>
        <dbReference type="ARBA" id="ARBA00022763"/>
    </source>
</evidence>
<feature type="region of interest" description="Disordered" evidence="11">
    <location>
        <begin position="129"/>
        <end position="153"/>
    </location>
</feature>
<feature type="domain" description="XPG N-terminal" evidence="13">
    <location>
        <begin position="28"/>
        <end position="128"/>
    </location>
</feature>
<dbReference type="Pfam" id="PF00867">
    <property type="entry name" value="XPG_I"/>
    <property type="match status" value="1"/>
</dbReference>
<dbReference type="AlphaFoldDB" id="T1C9H6"/>
<dbReference type="InterPro" id="IPR006085">
    <property type="entry name" value="XPG_DNA_repair_N"/>
</dbReference>
<evidence type="ECO:0000259" key="12">
    <source>
        <dbReference type="SMART" id="SM00484"/>
    </source>
</evidence>
<dbReference type="InterPro" id="IPR008918">
    <property type="entry name" value="HhH2"/>
</dbReference>
<dbReference type="InterPro" id="IPR023426">
    <property type="entry name" value="Flap_endonuc"/>
</dbReference>
<keyword evidence="2" id="KW-0235">DNA replication</keyword>
<evidence type="ECO:0000313" key="14">
    <source>
        <dbReference type="EMBL" id="EQD78862.1"/>
    </source>
</evidence>
<dbReference type="GO" id="GO:0006281">
    <property type="term" value="P:DNA repair"/>
    <property type="evidence" value="ECO:0007669"/>
    <property type="project" value="UniProtKB-KW"/>
</dbReference>
<dbReference type="SMART" id="SM00279">
    <property type="entry name" value="HhH2"/>
    <property type="match status" value="1"/>
</dbReference>
<dbReference type="GO" id="GO:0046872">
    <property type="term" value="F:metal ion binding"/>
    <property type="evidence" value="ECO:0007669"/>
    <property type="project" value="UniProtKB-KW"/>
</dbReference>
<keyword evidence="3" id="KW-0540">Nuclease</keyword>
<reference evidence="14" key="2">
    <citation type="journal article" date="2014" name="ISME J.">
        <title>Microbial stratification in low pH oxic and suboxic macroscopic growths along an acid mine drainage.</title>
        <authorList>
            <person name="Mendez-Garcia C."/>
            <person name="Mesa V."/>
            <person name="Sprenger R.R."/>
            <person name="Richter M."/>
            <person name="Diez M.S."/>
            <person name="Solano J."/>
            <person name="Bargiela R."/>
            <person name="Golyshina O.V."/>
            <person name="Manteca A."/>
            <person name="Ramos J.L."/>
            <person name="Gallego J.R."/>
            <person name="Llorente I."/>
            <person name="Martins Dos Santos V.A."/>
            <person name="Jensen O.N."/>
            <person name="Pelaez A.I."/>
            <person name="Sanchez J."/>
            <person name="Ferrer M."/>
        </authorList>
    </citation>
    <scope>NUCLEOTIDE SEQUENCE</scope>
</reference>
<evidence type="ECO:0000256" key="7">
    <source>
        <dbReference type="ARBA" id="ARBA00022801"/>
    </source>
</evidence>
<dbReference type="SUPFAM" id="SSF47807">
    <property type="entry name" value="5' to 3' exonuclease, C-terminal subdomain"/>
    <property type="match status" value="1"/>
</dbReference>
<evidence type="ECO:0000256" key="11">
    <source>
        <dbReference type="SAM" id="MobiDB-lite"/>
    </source>
</evidence>
<dbReference type="EMBL" id="AUZY01000378">
    <property type="protein sequence ID" value="EQD78862.1"/>
    <property type="molecule type" value="Genomic_DNA"/>
</dbReference>
<keyword evidence="9" id="KW-0460">Magnesium</keyword>
<name>T1C9H6_9ZZZZ</name>
<dbReference type="SUPFAM" id="SSF88723">
    <property type="entry name" value="PIN domain-like"/>
    <property type="match status" value="1"/>
</dbReference>
<evidence type="ECO:0000256" key="4">
    <source>
        <dbReference type="ARBA" id="ARBA00022723"/>
    </source>
</evidence>
<dbReference type="InterPro" id="IPR006086">
    <property type="entry name" value="XPG-I_dom"/>
</dbReference>
<dbReference type="SMART" id="SM00485">
    <property type="entry name" value="XPGN"/>
    <property type="match status" value="1"/>
</dbReference>
<feature type="domain" description="XPG-I" evidence="12">
    <location>
        <begin position="167"/>
        <end position="241"/>
    </location>
</feature>
<dbReference type="CDD" id="cd09867">
    <property type="entry name" value="PIN_FEN1"/>
    <property type="match status" value="1"/>
</dbReference>
<dbReference type="GO" id="GO:0017108">
    <property type="term" value="F:5'-flap endonuclease activity"/>
    <property type="evidence" value="ECO:0007669"/>
    <property type="project" value="TreeGrafter"/>
</dbReference>
<dbReference type="HAMAP" id="MF_00614">
    <property type="entry name" value="Fen"/>
    <property type="match status" value="1"/>
</dbReference>
<dbReference type="SMART" id="SM00484">
    <property type="entry name" value="XPGI"/>
    <property type="match status" value="1"/>
</dbReference>
<dbReference type="InterPro" id="IPR006084">
    <property type="entry name" value="XPG/Rad2"/>
</dbReference>
<dbReference type="Gene3D" id="3.40.50.1010">
    <property type="entry name" value="5'-nuclease"/>
    <property type="match status" value="1"/>
</dbReference>
<dbReference type="GO" id="GO:0004527">
    <property type="term" value="F:exonuclease activity"/>
    <property type="evidence" value="ECO:0007669"/>
    <property type="project" value="UniProtKB-KW"/>
</dbReference>
<keyword evidence="7" id="KW-0378">Hydrolase</keyword>
<evidence type="ECO:0000259" key="13">
    <source>
        <dbReference type="SMART" id="SM00485"/>
    </source>
</evidence>
<evidence type="ECO:0000256" key="5">
    <source>
        <dbReference type="ARBA" id="ARBA00022759"/>
    </source>
</evidence>
<reference evidence="14" key="1">
    <citation type="submission" date="2013-08" db="EMBL/GenBank/DDBJ databases">
        <authorList>
            <person name="Mendez C."/>
            <person name="Richter M."/>
            <person name="Ferrer M."/>
            <person name="Sanchez J."/>
        </authorList>
    </citation>
    <scope>NUCLEOTIDE SEQUENCE</scope>
</reference>
<feature type="compositionally biased region" description="Low complexity" evidence="11">
    <location>
        <begin position="355"/>
        <end position="364"/>
    </location>
</feature>
<accession>T1C9H6</accession>
<dbReference type="FunFam" id="3.40.50.1010:FF:000016">
    <property type="entry name" value="Flap endonuclease 1"/>
    <property type="match status" value="1"/>
</dbReference>
<sequence length="374" mass="40242">MPGTPRSESHLPPPAVNPKYWAPLSAFVGLPFKDIVHAEQLPWSALAGRTVAVDGYNAIYQFLATVRQADGEPFSDARGRPTSHLMGVFYRTTALLGEGVRPVWVFDGRPPDLKAGTLRSRFRAKERAEEQRQEALAAGDLETARRKAAQTSRLTPTMAEEAIDLLGSLGIPTVRAPSEGEAQAARMAATGAVWASASEDYDGLLFGAPRLVRGLAARRSKGVDAGAQLIDRDRLLATLGIDGDELILIGIIVGTDFNEGAPGYGPKKALKLVQEHLGWEATLARVGIAPKEGADVGEIFRHPDTVDIPVPEFRPIDDAAVLRRLVDDHGFSEERVRSAIDRARRGLRIAPRPTPAATARGRQTMLDGFGGAEA</sequence>
<feature type="region of interest" description="Disordered" evidence="11">
    <location>
        <begin position="352"/>
        <end position="374"/>
    </location>
</feature>
<organism evidence="14">
    <name type="scientific">mine drainage metagenome</name>
    <dbReference type="NCBI Taxonomy" id="410659"/>
    <lineage>
        <taxon>unclassified sequences</taxon>
        <taxon>metagenomes</taxon>
        <taxon>ecological metagenomes</taxon>
    </lineage>
</organism>
<evidence type="ECO:0000256" key="8">
    <source>
        <dbReference type="ARBA" id="ARBA00022839"/>
    </source>
</evidence>
<keyword evidence="8" id="KW-0269">Exonuclease</keyword>
<gene>
    <name evidence="14" type="ORF">B1B_00496</name>
</gene>
<dbReference type="InterPro" id="IPR029060">
    <property type="entry name" value="PIN-like_dom_sf"/>
</dbReference>
<comment type="caution">
    <text evidence="14">The sequence shown here is derived from an EMBL/GenBank/DDBJ whole genome shotgun (WGS) entry which is preliminary data.</text>
</comment>
<keyword evidence="4" id="KW-0479">Metal-binding</keyword>
<dbReference type="InterPro" id="IPR036279">
    <property type="entry name" value="5-3_exonuclease_C_sf"/>
</dbReference>
<keyword evidence="6" id="KW-0227">DNA damage</keyword>
<keyword evidence="10" id="KW-0234">DNA repair</keyword>